<name>A0A368FZ79_ANCCA</name>
<proteinExistence type="predicted"/>
<evidence type="ECO:0000256" key="9">
    <source>
        <dbReference type="ARBA" id="ARBA00023136"/>
    </source>
</evidence>
<feature type="transmembrane region" description="Helical" evidence="14">
    <location>
        <begin position="77"/>
        <end position="96"/>
    </location>
</feature>
<comment type="caution">
    <text evidence="17">The sequence shown here is derived from an EMBL/GenBank/DDBJ whole genome shotgun (WGS) entry which is preliminary data.</text>
</comment>
<evidence type="ECO:0000256" key="1">
    <source>
        <dbReference type="ARBA" id="ARBA00004653"/>
    </source>
</evidence>
<dbReference type="PANTHER" id="PTHR10110">
    <property type="entry name" value="SODIUM/HYDROGEN EXCHANGER"/>
    <property type="match status" value="1"/>
</dbReference>
<organism evidence="17 18">
    <name type="scientific">Ancylostoma caninum</name>
    <name type="common">Dog hookworm</name>
    <dbReference type="NCBI Taxonomy" id="29170"/>
    <lineage>
        <taxon>Eukaryota</taxon>
        <taxon>Metazoa</taxon>
        <taxon>Ecdysozoa</taxon>
        <taxon>Nematoda</taxon>
        <taxon>Chromadorea</taxon>
        <taxon>Rhabditida</taxon>
        <taxon>Rhabditina</taxon>
        <taxon>Rhabditomorpha</taxon>
        <taxon>Strongyloidea</taxon>
        <taxon>Ancylostomatidae</taxon>
        <taxon>Ancylostomatinae</taxon>
        <taxon>Ancylostoma</taxon>
    </lineage>
</organism>
<comment type="subcellular location">
    <subcellularLocation>
        <location evidence="1">Golgi apparatus membrane</location>
        <topology evidence="1">Multi-pass membrane protein</topology>
    </subcellularLocation>
</comment>
<evidence type="ECO:0000256" key="6">
    <source>
        <dbReference type="ARBA" id="ARBA00023034"/>
    </source>
</evidence>
<feature type="transmembrane region" description="Helical" evidence="14">
    <location>
        <begin position="103"/>
        <end position="121"/>
    </location>
</feature>
<keyword evidence="15" id="KW-0732">Signal</keyword>
<dbReference type="AlphaFoldDB" id="A0A368FZ79"/>
<evidence type="ECO:0000256" key="10">
    <source>
        <dbReference type="ARBA" id="ARBA00023201"/>
    </source>
</evidence>
<dbReference type="Pfam" id="PF00999">
    <property type="entry name" value="Na_H_Exchanger"/>
    <property type="match status" value="1"/>
</dbReference>
<dbReference type="OrthoDB" id="196264at2759"/>
<dbReference type="InterPro" id="IPR004709">
    <property type="entry name" value="NaH_exchanger"/>
</dbReference>
<keyword evidence="2" id="KW-0813">Transport</keyword>
<dbReference type="GO" id="GO:0051453">
    <property type="term" value="P:regulation of intracellular pH"/>
    <property type="evidence" value="ECO:0007669"/>
    <property type="project" value="TreeGrafter"/>
</dbReference>
<dbReference type="GO" id="GO:0000139">
    <property type="term" value="C:Golgi membrane"/>
    <property type="evidence" value="ECO:0007669"/>
    <property type="project" value="UniProtKB-SubCell"/>
</dbReference>
<sequence>MGVLSRKMKLLFAAGASLLVFFIIVQSSSGSQLEPEAGNVPNKTDAFGAVIDSNTSSIEQHGAAIVGNEAEEKRRSLAIFFILFVLVLAILIVHILIISKVHFIPESLAIVILGSVVGSILSYSEHDWSEIEALSPDVFFLVLLPPIIFENAYNLNKGYFFSNIGPILSFAILGTAISAL</sequence>
<dbReference type="PRINTS" id="PR01084">
    <property type="entry name" value="NAHEXCHNGR"/>
</dbReference>
<accession>A0A368FZ79</accession>
<keyword evidence="4 14" id="KW-0812">Transmembrane</keyword>
<reference evidence="17 18" key="1">
    <citation type="submission" date="2014-10" db="EMBL/GenBank/DDBJ databases">
        <title>Draft genome of the hookworm Ancylostoma caninum.</title>
        <authorList>
            <person name="Mitreva M."/>
        </authorList>
    </citation>
    <scope>NUCLEOTIDE SEQUENCE [LARGE SCALE GENOMIC DNA]</scope>
    <source>
        <strain evidence="17 18">Baltimore</strain>
    </source>
</reference>
<dbReference type="EMBL" id="JOJR01000568">
    <property type="protein sequence ID" value="RCN36319.1"/>
    <property type="molecule type" value="Genomic_DNA"/>
</dbReference>
<evidence type="ECO:0000256" key="12">
    <source>
        <dbReference type="ARBA" id="ARBA00042291"/>
    </source>
</evidence>
<protein>
    <recommendedName>
        <fullName evidence="11">Sodium/hydrogen exchanger 8</fullName>
    </recommendedName>
    <alternativeName>
        <fullName evidence="12">Na(+)/H(+) exchanger 8</fullName>
    </alternativeName>
    <alternativeName>
        <fullName evidence="13">Solute carrier family 9 member 8</fullName>
    </alternativeName>
</protein>
<keyword evidence="3" id="KW-0050">Antiport</keyword>
<keyword evidence="9 14" id="KW-0472">Membrane</keyword>
<evidence type="ECO:0000259" key="16">
    <source>
        <dbReference type="Pfam" id="PF00999"/>
    </source>
</evidence>
<evidence type="ECO:0000313" key="18">
    <source>
        <dbReference type="Proteomes" id="UP000252519"/>
    </source>
</evidence>
<dbReference type="InterPro" id="IPR006153">
    <property type="entry name" value="Cation/H_exchanger_TM"/>
</dbReference>
<dbReference type="InterPro" id="IPR018422">
    <property type="entry name" value="Cation/H_exchanger_CPA1"/>
</dbReference>
<gene>
    <name evidence="17" type="ORF">ANCCAN_17802</name>
</gene>
<evidence type="ECO:0000256" key="15">
    <source>
        <dbReference type="SAM" id="SignalP"/>
    </source>
</evidence>
<keyword evidence="8" id="KW-0406">Ion transport</keyword>
<evidence type="ECO:0000313" key="17">
    <source>
        <dbReference type="EMBL" id="RCN36319.1"/>
    </source>
</evidence>
<evidence type="ECO:0000256" key="8">
    <source>
        <dbReference type="ARBA" id="ARBA00023065"/>
    </source>
</evidence>
<feature type="transmembrane region" description="Helical" evidence="14">
    <location>
        <begin position="160"/>
        <end position="179"/>
    </location>
</feature>
<evidence type="ECO:0000256" key="11">
    <source>
        <dbReference type="ARBA" id="ARBA00040570"/>
    </source>
</evidence>
<dbReference type="STRING" id="29170.A0A368FZ79"/>
<evidence type="ECO:0000256" key="14">
    <source>
        <dbReference type="SAM" id="Phobius"/>
    </source>
</evidence>
<dbReference type="PANTHER" id="PTHR10110:SF191">
    <property type="entry name" value="SODIUM_HYDROGEN EXCHANGER 8"/>
    <property type="match status" value="1"/>
</dbReference>
<feature type="chain" id="PRO_5016570218" description="Sodium/hydrogen exchanger 8" evidence="15">
    <location>
        <begin position="31"/>
        <end position="180"/>
    </location>
</feature>
<feature type="signal peptide" evidence="15">
    <location>
        <begin position="1"/>
        <end position="30"/>
    </location>
</feature>
<keyword evidence="6" id="KW-0333">Golgi apparatus</keyword>
<evidence type="ECO:0000256" key="13">
    <source>
        <dbReference type="ARBA" id="ARBA00042692"/>
    </source>
</evidence>
<evidence type="ECO:0000256" key="5">
    <source>
        <dbReference type="ARBA" id="ARBA00022989"/>
    </source>
</evidence>
<feature type="non-terminal residue" evidence="17">
    <location>
        <position position="180"/>
    </location>
</feature>
<evidence type="ECO:0000256" key="7">
    <source>
        <dbReference type="ARBA" id="ARBA00023053"/>
    </source>
</evidence>
<keyword evidence="18" id="KW-1185">Reference proteome</keyword>
<dbReference type="GO" id="GO:0015385">
    <property type="term" value="F:sodium:proton antiporter activity"/>
    <property type="evidence" value="ECO:0007669"/>
    <property type="project" value="InterPro"/>
</dbReference>
<evidence type="ECO:0000256" key="4">
    <source>
        <dbReference type="ARBA" id="ARBA00022692"/>
    </source>
</evidence>
<keyword evidence="5 14" id="KW-1133">Transmembrane helix</keyword>
<dbReference type="Proteomes" id="UP000252519">
    <property type="component" value="Unassembled WGS sequence"/>
</dbReference>
<evidence type="ECO:0000256" key="2">
    <source>
        <dbReference type="ARBA" id="ARBA00022448"/>
    </source>
</evidence>
<evidence type="ECO:0000256" key="3">
    <source>
        <dbReference type="ARBA" id="ARBA00022449"/>
    </source>
</evidence>
<keyword evidence="7" id="KW-0915">Sodium</keyword>
<keyword evidence="10" id="KW-0739">Sodium transport</keyword>
<dbReference type="GO" id="GO:0015386">
    <property type="term" value="F:potassium:proton antiporter activity"/>
    <property type="evidence" value="ECO:0007669"/>
    <property type="project" value="TreeGrafter"/>
</dbReference>
<feature type="domain" description="Cation/H+ exchanger transmembrane" evidence="16">
    <location>
        <begin position="89"/>
        <end position="179"/>
    </location>
</feature>